<dbReference type="GO" id="GO:0005524">
    <property type="term" value="F:ATP binding"/>
    <property type="evidence" value="ECO:0007669"/>
    <property type="project" value="UniProtKB-KW"/>
</dbReference>
<protein>
    <submittedName>
        <fullName evidence="5">ABC transporter ATP-binding protein</fullName>
    </submittedName>
</protein>
<keyword evidence="2" id="KW-0547">Nucleotide-binding</keyword>
<evidence type="ECO:0000256" key="1">
    <source>
        <dbReference type="ARBA" id="ARBA00022448"/>
    </source>
</evidence>
<dbReference type="InterPro" id="IPR050166">
    <property type="entry name" value="ABC_transporter_ATP-bind"/>
</dbReference>
<dbReference type="Pfam" id="PF00005">
    <property type="entry name" value="ABC_tran"/>
    <property type="match status" value="1"/>
</dbReference>
<evidence type="ECO:0000313" key="5">
    <source>
        <dbReference type="EMBL" id="MBE6505799.1"/>
    </source>
</evidence>
<evidence type="ECO:0000256" key="3">
    <source>
        <dbReference type="ARBA" id="ARBA00022840"/>
    </source>
</evidence>
<dbReference type="AlphaFoldDB" id="A0A8T3VCF6"/>
<dbReference type="InterPro" id="IPR017871">
    <property type="entry name" value="ABC_transporter-like_CS"/>
</dbReference>
<dbReference type="EMBL" id="SUTE01000071">
    <property type="protein sequence ID" value="MBE6505799.1"/>
    <property type="molecule type" value="Genomic_DNA"/>
</dbReference>
<dbReference type="SUPFAM" id="SSF52540">
    <property type="entry name" value="P-loop containing nucleoside triphosphate hydrolases"/>
    <property type="match status" value="1"/>
</dbReference>
<name>A0A8T3VCF6_9EURY</name>
<dbReference type="RefSeq" id="WP_303737451.1">
    <property type="nucleotide sequence ID" value="NZ_SUTE01000071.1"/>
</dbReference>
<keyword evidence="1" id="KW-0813">Transport</keyword>
<dbReference type="InterPro" id="IPR027417">
    <property type="entry name" value="P-loop_NTPase"/>
</dbReference>
<dbReference type="InterPro" id="IPR003439">
    <property type="entry name" value="ABC_transporter-like_ATP-bd"/>
</dbReference>
<dbReference type="PANTHER" id="PTHR42788">
    <property type="entry name" value="TAURINE IMPORT ATP-BINDING PROTEIN-RELATED"/>
    <property type="match status" value="1"/>
</dbReference>
<reference evidence="5" key="1">
    <citation type="submission" date="2019-04" db="EMBL/GenBank/DDBJ databases">
        <title>Evolution of Biomass-Degrading Anaerobic Consortia Revealed by Metagenomics.</title>
        <authorList>
            <person name="Peng X."/>
        </authorList>
    </citation>
    <scope>NUCLEOTIDE SEQUENCE</scope>
    <source>
        <strain evidence="5">SIG12</strain>
    </source>
</reference>
<sequence>MTFEIENVSKIFVSEDSGEKVYALKDINLTIETGKFVSFVGPSGCGKTTLLRLIEGFENPTEGTIKDDGELVTEPSNERGFIFQHYSLFPWLNVIENVIFGLDINGKPEKENKKRALEYLETVGLKDFAERYPHELSGGMKQRVAIIRSIINDSKSLLMDESFSALDVQTKHKLQKQIYKICEEENKTIIFVTHDIDETVFLSDEIVVLSRRPGTVKKIFKINLERPRDRDAQEFKDLVSEITQEIAALGDG</sequence>
<feature type="domain" description="ABC transporter" evidence="4">
    <location>
        <begin position="3"/>
        <end position="236"/>
    </location>
</feature>
<keyword evidence="3 5" id="KW-0067">ATP-binding</keyword>
<dbReference type="Proteomes" id="UP000762703">
    <property type="component" value="Unassembled WGS sequence"/>
</dbReference>
<dbReference type="CDD" id="cd03293">
    <property type="entry name" value="ABC_NrtD_SsuB_transporters"/>
    <property type="match status" value="1"/>
</dbReference>
<evidence type="ECO:0000313" key="6">
    <source>
        <dbReference type="Proteomes" id="UP000762703"/>
    </source>
</evidence>
<dbReference type="PANTHER" id="PTHR42788:SF13">
    <property type="entry name" value="ALIPHATIC SULFONATES IMPORT ATP-BINDING PROTEIN SSUB"/>
    <property type="match status" value="1"/>
</dbReference>
<evidence type="ECO:0000259" key="4">
    <source>
        <dbReference type="PROSITE" id="PS50893"/>
    </source>
</evidence>
<dbReference type="InterPro" id="IPR003593">
    <property type="entry name" value="AAA+_ATPase"/>
</dbReference>
<dbReference type="PROSITE" id="PS50893">
    <property type="entry name" value="ABC_TRANSPORTER_2"/>
    <property type="match status" value="1"/>
</dbReference>
<dbReference type="PROSITE" id="PS00211">
    <property type="entry name" value="ABC_TRANSPORTER_1"/>
    <property type="match status" value="1"/>
</dbReference>
<dbReference type="Gene3D" id="3.40.50.300">
    <property type="entry name" value="P-loop containing nucleotide triphosphate hydrolases"/>
    <property type="match status" value="1"/>
</dbReference>
<dbReference type="GO" id="GO:0016887">
    <property type="term" value="F:ATP hydrolysis activity"/>
    <property type="evidence" value="ECO:0007669"/>
    <property type="project" value="InterPro"/>
</dbReference>
<evidence type="ECO:0000256" key="2">
    <source>
        <dbReference type="ARBA" id="ARBA00022741"/>
    </source>
</evidence>
<comment type="caution">
    <text evidence="5">The sequence shown here is derived from an EMBL/GenBank/DDBJ whole genome shotgun (WGS) entry which is preliminary data.</text>
</comment>
<accession>A0A8T3VCF6</accession>
<gene>
    <name evidence="5" type="ORF">E7Z73_08710</name>
</gene>
<organism evidence="5 6">
    <name type="scientific">Methanobrevibacter millerae</name>
    <dbReference type="NCBI Taxonomy" id="230361"/>
    <lineage>
        <taxon>Archaea</taxon>
        <taxon>Methanobacteriati</taxon>
        <taxon>Methanobacteriota</taxon>
        <taxon>Methanomada group</taxon>
        <taxon>Methanobacteria</taxon>
        <taxon>Methanobacteriales</taxon>
        <taxon>Methanobacteriaceae</taxon>
        <taxon>Methanobrevibacter</taxon>
    </lineage>
</organism>
<proteinExistence type="predicted"/>
<dbReference type="SMART" id="SM00382">
    <property type="entry name" value="AAA"/>
    <property type="match status" value="1"/>
</dbReference>